<keyword evidence="2" id="KW-1185">Reference proteome</keyword>
<dbReference type="Proteomes" id="UP000008022">
    <property type="component" value="Unassembled WGS sequence"/>
</dbReference>
<organism evidence="1 2">
    <name type="scientific">Oryza rufipogon</name>
    <name type="common">Brownbeard rice</name>
    <name type="synonym">Asian wild rice</name>
    <dbReference type="NCBI Taxonomy" id="4529"/>
    <lineage>
        <taxon>Eukaryota</taxon>
        <taxon>Viridiplantae</taxon>
        <taxon>Streptophyta</taxon>
        <taxon>Embryophyta</taxon>
        <taxon>Tracheophyta</taxon>
        <taxon>Spermatophyta</taxon>
        <taxon>Magnoliopsida</taxon>
        <taxon>Liliopsida</taxon>
        <taxon>Poales</taxon>
        <taxon>Poaceae</taxon>
        <taxon>BOP clade</taxon>
        <taxon>Oryzoideae</taxon>
        <taxon>Oryzeae</taxon>
        <taxon>Oryzinae</taxon>
        <taxon>Oryza</taxon>
    </lineage>
</organism>
<dbReference type="Gramene" id="ORUFI03G00730.1">
    <property type="protein sequence ID" value="ORUFI03G00730.1"/>
    <property type="gene ID" value="ORUFI03G00730"/>
</dbReference>
<evidence type="ECO:0000313" key="2">
    <source>
        <dbReference type="Proteomes" id="UP000008022"/>
    </source>
</evidence>
<sequence length="74" mass="8526">MLYSSLEIVKASGAAVQCRLRKTLPELFSYTRHEWVEQAQADIDELKAASLSNLKIIWIMGRYRSTRRTRPGTI</sequence>
<dbReference type="HOGENOM" id="CLU_2692100_0_0_1"/>
<evidence type="ECO:0000313" key="1">
    <source>
        <dbReference type="EnsemblPlants" id="ORUFI03G00730.1"/>
    </source>
</evidence>
<dbReference type="EnsemblPlants" id="ORUFI03G00730.1">
    <property type="protein sequence ID" value="ORUFI03G00730.1"/>
    <property type="gene ID" value="ORUFI03G00730"/>
</dbReference>
<dbReference type="AlphaFoldDB" id="A0A0E0NNN8"/>
<reference evidence="2" key="1">
    <citation type="submission" date="2013-06" db="EMBL/GenBank/DDBJ databases">
        <authorList>
            <person name="Zhao Q."/>
        </authorList>
    </citation>
    <scope>NUCLEOTIDE SEQUENCE</scope>
    <source>
        <strain evidence="2">cv. W1943</strain>
    </source>
</reference>
<name>A0A0E0NNN8_ORYRU</name>
<proteinExistence type="predicted"/>
<accession>A0A0E0NNN8</accession>
<reference evidence="1" key="2">
    <citation type="submission" date="2015-06" db="UniProtKB">
        <authorList>
            <consortium name="EnsemblPlants"/>
        </authorList>
    </citation>
    <scope>IDENTIFICATION</scope>
</reference>
<protein>
    <submittedName>
        <fullName evidence="1">Uncharacterized protein</fullName>
    </submittedName>
</protein>